<dbReference type="RefSeq" id="WP_198866832.1">
    <property type="nucleotide sequence ID" value="NZ_CP066310.1"/>
</dbReference>
<dbReference type="Proteomes" id="UP000596192">
    <property type="component" value="Chromosome"/>
</dbReference>
<reference evidence="1 2" key="1">
    <citation type="submission" date="2020-12" db="EMBL/GenBank/DDBJ databases">
        <title>Genomic Analysis and Response surface optimization of nitrogen-fixing conditions for A. chroococcum strain HR1, Isolation from rhizosphere soil.</title>
        <authorList>
            <person name="Li J."/>
            <person name="Yang H."/>
            <person name="Liu H."/>
            <person name="Wang C."/>
            <person name="Tian Y."/>
            <person name="Lu X.Y."/>
        </authorList>
    </citation>
    <scope>NUCLEOTIDE SEQUENCE [LARGE SCALE GENOMIC DNA]</scope>
    <source>
        <strain evidence="1 2">HR1</strain>
    </source>
</reference>
<protein>
    <recommendedName>
        <fullName evidence="3">Abortive phage infection protein</fullName>
    </recommendedName>
</protein>
<evidence type="ECO:0000313" key="1">
    <source>
        <dbReference type="EMBL" id="QQE88563.1"/>
    </source>
</evidence>
<organism evidence="1 2">
    <name type="scientific">Azotobacter chroococcum</name>
    <dbReference type="NCBI Taxonomy" id="353"/>
    <lineage>
        <taxon>Bacteria</taxon>
        <taxon>Pseudomonadati</taxon>
        <taxon>Pseudomonadota</taxon>
        <taxon>Gammaproteobacteria</taxon>
        <taxon>Pseudomonadales</taxon>
        <taxon>Pseudomonadaceae</taxon>
        <taxon>Azotobacter</taxon>
    </lineage>
</organism>
<sequence>MSIENEVIVRIHDASRQKYPLQKITGNIALSSMIDLIHSVNLDANPRLAKTGRVTQDIQESLVNESEIFQFMTKGILIAASEVEELDRSRFRLRFEEPQLEGILDGGHNTLAAGRQILLDVLTAELGAEEAESLLKAIKTWESLKTAWETHHVLLVKHKDEITKALMPIEVIFPGDGQAGYEYFQEKVLVINAARNNNAELTVEAKQNKRGYYGEIRSNLDSKLIDEVEWKTNDGGRIKVRDLVALALVPLSVLPFNALNPISNNPSILFSSKGQCIKIYSDLLTEGGVTEKVTGDIIQIVDSSIKSALALMKDMPKLFDLIYQEMPKAYNSTGGRFGKIDHVLMASDGKKLRTRYYRNPVEYSYGEGYIYPLVYALSALIKNDDGKLSWKTDPEKFIRSRLGDIMKSFYSMIQGQNFDPAKVGKAGGAYNLARDMFAAAYKDEILKLHGLA</sequence>
<accession>A0AAP9YDA4</accession>
<name>A0AAP9YDA4_9GAMM</name>
<dbReference type="AlphaFoldDB" id="A0AAP9YDA4"/>
<proteinExistence type="predicted"/>
<gene>
    <name evidence="1" type="ORF">GKQ51_20405</name>
</gene>
<evidence type="ECO:0000313" key="2">
    <source>
        <dbReference type="Proteomes" id="UP000596192"/>
    </source>
</evidence>
<dbReference type="EMBL" id="CP066310">
    <property type="protein sequence ID" value="QQE88563.1"/>
    <property type="molecule type" value="Genomic_DNA"/>
</dbReference>
<evidence type="ECO:0008006" key="3">
    <source>
        <dbReference type="Google" id="ProtNLM"/>
    </source>
</evidence>